<protein>
    <recommendedName>
        <fullName evidence="1">AB hydrolase-1 domain-containing protein</fullName>
    </recommendedName>
</protein>
<dbReference type="InterPro" id="IPR050471">
    <property type="entry name" value="AB_hydrolase"/>
</dbReference>
<dbReference type="InterPro" id="IPR000073">
    <property type="entry name" value="AB_hydrolase_1"/>
</dbReference>
<feature type="domain" description="AB hydrolase-1" evidence="1">
    <location>
        <begin position="24"/>
        <end position="255"/>
    </location>
</feature>
<dbReference type="AlphaFoldDB" id="A0A1S8DGM7"/>
<sequence length="264" mass="29019">MAYLMVNDVRLHFERYPQPGKPVLVLSHSLFFDWRMFEPLIEQLHQDFEMLVYDHRGQGLSSCAGNLDMDTLTEDALALIDALELAPCYFAGNSMGGFVALRLAARYPQRLAGCIVMGSSADLERQLAEFEPLVEQLARDGAADQIDTLMFIMFGDDTLRSPSQAALCARWRARMRELGPGIGEAARGVVHRRSVLPELAGLRVPLLVLAGEQDHAYSVAQSQQIIEYSGQGDCQVVAGAGHSVALEQPGQVAEAIRRFVGKTT</sequence>
<dbReference type="STRING" id="254161.SAMN05216256_11823"/>
<evidence type="ECO:0000259" key="1">
    <source>
        <dbReference type="Pfam" id="PF12697"/>
    </source>
</evidence>
<gene>
    <name evidence="2" type="ORF">BXT89_06530</name>
</gene>
<dbReference type="PRINTS" id="PR00412">
    <property type="entry name" value="EPOXHYDRLASE"/>
</dbReference>
<dbReference type="PANTHER" id="PTHR43433:SF5">
    <property type="entry name" value="AB HYDROLASE-1 DOMAIN-CONTAINING PROTEIN"/>
    <property type="match status" value="1"/>
</dbReference>
<evidence type="ECO:0000313" key="3">
    <source>
        <dbReference type="Proteomes" id="UP000242847"/>
    </source>
</evidence>
<dbReference type="PANTHER" id="PTHR43433">
    <property type="entry name" value="HYDROLASE, ALPHA/BETA FOLD FAMILY PROTEIN"/>
    <property type="match status" value="1"/>
</dbReference>
<dbReference type="InterPro" id="IPR000639">
    <property type="entry name" value="Epox_hydrolase-like"/>
</dbReference>
<proteinExistence type="predicted"/>
<dbReference type="OrthoDB" id="9793083at2"/>
<dbReference type="EMBL" id="MUBC01000011">
    <property type="protein sequence ID" value="ONM44598.1"/>
    <property type="molecule type" value="Genomic_DNA"/>
</dbReference>
<name>A0A1S8DGM7_9GAMM</name>
<dbReference type="Proteomes" id="UP000242847">
    <property type="component" value="Unassembled WGS sequence"/>
</dbReference>
<dbReference type="RefSeq" id="WP_083725892.1">
    <property type="nucleotide sequence ID" value="NZ_FOUD01000018.1"/>
</dbReference>
<organism evidence="2 3">
    <name type="scientific">Halopseudomonas pachastrellae</name>
    <dbReference type="NCBI Taxonomy" id="254161"/>
    <lineage>
        <taxon>Bacteria</taxon>
        <taxon>Pseudomonadati</taxon>
        <taxon>Pseudomonadota</taxon>
        <taxon>Gammaproteobacteria</taxon>
        <taxon>Pseudomonadales</taxon>
        <taxon>Pseudomonadaceae</taxon>
        <taxon>Halopseudomonas</taxon>
    </lineage>
</organism>
<dbReference type="SUPFAM" id="SSF53474">
    <property type="entry name" value="alpha/beta-Hydrolases"/>
    <property type="match status" value="1"/>
</dbReference>
<keyword evidence="3" id="KW-1185">Reference proteome</keyword>
<comment type="caution">
    <text evidence="2">The sequence shown here is derived from an EMBL/GenBank/DDBJ whole genome shotgun (WGS) entry which is preliminary data.</text>
</comment>
<dbReference type="GO" id="GO:0003824">
    <property type="term" value="F:catalytic activity"/>
    <property type="evidence" value="ECO:0007669"/>
    <property type="project" value="InterPro"/>
</dbReference>
<dbReference type="PRINTS" id="PR00111">
    <property type="entry name" value="ABHYDROLASE"/>
</dbReference>
<reference evidence="2 3" key="1">
    <citation type="submission" date="2017-01" db="EMBL/GenBank/DDBJ databases">
        <title>Draft genome sequence of Pseudomonas pachastrellae type strain CCUG 46540T from a deep sea.</title>
        <authorList>
            <person name="Gomila M."/>
            <person name="Mulet M."/>
            <person name="Lalucat J."/>
            <person name="Garcia-Valdes E."/>
        </authorList>
    </citation>
    <scope>NUCLEOTIDE SEQUENCE [LARGE SCALE GENOMIC DNA]</scope>
    <source>
        <strain evidence="2 3">CCUG 46540</strain>
    </source>
</reference>
<dbReference type="Pfam" id="PF12697">
    <property type="entry name" value="Abhydrolase_6"/>
    <property type="match status" value="1"/>
</dbReference>
<dbReference type="InterPro" id="IPR029058">
    <property type="entry name" value="AB_hydrolase_fold"/>
</dbReference>
<dbReference type="Gene3D" id="3.40.50.1820">
    <property type="entry name" value="alpha/beta hydrolase"/>
    <property type="match status" value="1"/>
</dbReference>
<evidence type="ECO:0000313" key="2">
    <source>
        <dbReference type="EMBL" id="ONM44598.1"/>
    </source>
</evidence>
<accession>A0A1S8DGM7</accession>